<dbReference type="PANTHER" id="PTHR46957:SF3">
    <property type="entry name" value="CYTOKINE RECEPTOR"/>
    <property type="match status" value="1"/>
</dbReference>
<feature type="transmembrane region" description="Helical" evidence="2">
    <location>
        <begin position="547"/>
        <end position="572"/>
    </location>
</feature>
<dbReference type="SMART" id="SM00060">
    <property type="entry name" value="FN3"/>
    <property type="match status" value="3"/>
</dbReference>
<dbReference type="Gene3D" id="3.90.190.10">
    <property type="entry name" value="Protein tyrosine phosphatase superfamily"/>
    <property type="match status" value="1"/>
</dbReference>
<proteinExistence type="predicted"/>
<evidence type="ECO:0000259" key="6">
    <source>
        <dbReference type="PROSITE" id="PS50853"/>
    </source>
</evidence>
<dbReference type="InterPro" id="IPR050713">
    <property type="entry name" value="RTP_Phos/Ushers"/>
</dbReference>
<dbReference type="InterPro" id="IPR036116">
    <property type="entry name" value="FN3_sf"/>
</dbReference>
<keyword evidence="2" id="KW-0472">Membrane</keyword>
<dbReference type="PROSITE" id="PS50835">
    <property type="entry name" value="IG_LIKE"/>
    <property type="match status" value="1"/>
</dbReference>
<dbReference type="PANTHER" id="PTHR46957">
    <property type="entry name" value="CYTOKINE RECEPTOR"/>
    <property type="match status" value="1"/>
</dbReference>
<dbReference type="InterPro" id="IPR036179">
    <property type="entry name" value="Ig-like_dom_sf"/>
</dbReference>
<dbReference type="GO" id="GO:0016020">
    <property type="term" value="C:membrane"/>
    <property type="evidence" value="ECO:0007669"/>
    <property type="project" value="UniProtKB-SubCell"/>
</dbReference>
<dbReference type="InterPro" id="IPR003599">
    <property type="entry name" value="Ig_sub"/>
</dbReference>
<dbReference type="SMART" id="SM00409">
    <property type="entry name" value="IG"/>
    <property type="match status" value="1"/>
</dbReference>
<evidence type="ECO:0000259" key="5">
    <source>
        <dbReference type="PROSITE" id="PS50835"/>
    </source>
</evidence>
<dbReference type="InterPro" id="IPR003961">
    <property type="entry name" value="FN3_dom"/>
</dbReference>
<dbReference type="Pfam" id="PF00102">
    <property type="entry name" value="Y_phosphatase"/>
    <property type="match status" value="1"/>
</dbReference>
<dbReference type="EMBL" id="UYSG01000340">
    <property type="protein sequence ID" value="VDL19157.1"/>
    <property type="molecule type" value="Genomic_DNA"/>
</dbReference>
<dbReference type="PROSITE" id="PS50055">
    <property type="entry name" value="TYR_PHOSPHATASE_PTP"/>
    <property type="match status" value="1"/>
</dbReference>
<feature type="domain" description="Tyrosine-protein phosphatase" evidence="4">
    <location>
        <begin position="646"/>
        <end position="845"/>
    </location>
</feature>
<reference evidence="9" key="1">
    <citation type="submission" date="2016-04" db="UniProtKB">
        <authorList>
            <consortium name="WormBaseParasite"/>
        </authorList>
    </citation>
    <scope>IDENTIFICATION</scope>
</reference>
<keyword evidence="2" id="KW-0812">Transmembrane</keyword>
<dbReference type="Pfam" id="PF00041">
    <property type="entry name" value="fn3"/>
    <property type="match status" value="3"/>
</dbReference>
<dbReference type="Proteomes" id="UP000274504">
    <property type="component" value="Unassembled WGS sequence"/>
</dbReference>
<feature type="chain" id="PRO_5043135316" evidence="3">
    <location>
        <begin position="22"/>
        <end position="845"/>
    </location>
</feature>
<reference evidence="7 8" key="2">
    <citation type="submission" date="2018-11" db="EMBL/GenBank/DDBJ databases">
        <authorList>
            <consortium name="Pathogen Informatics"/>
        </authorList>
    </citation>
    <scope>NUCLEOTIDE SEQUENCE [LARGE SCALE GENOMIC DNA]</scope>
</reference>
<dbReference type="SUPFAM" id="SSF52799">
    <property type="entry name" value="(Phosphotyrosine protein) phosphatases II"/>
    <property type="match status" value="1"/>
</dbReference>
<dbReference type="OrthoDB" id="6022401at2759"/>
<evidence type="ECO:0000313" key="9">
    <source>
        <dbReference type="WBParaSite" id="HDID_0000169501-mRNA-1"/>
    </source>
</evidence>
<dbReference type="Gene3D" id="2.60.40.10">
    <property type="entry name" value="Immunoglobulins"/>
    <property type="match status" value="4"/>
</dbReference>
<evidence type="ECO:0000256" key="3">
    <source>
        <dbReference type="SAM" id="SignalP"/>
    </source>
</evidence>
<keyword evidence="1" id="KW-0378">Hydrolase</keyword>
<dbReference type="WBParaSite" id="HDID_0000169501-mRNA-1">
    <property type="protein sequence ID" value="HDID_0000169501-mRNA-1"/>
    <property type="gene ID" value="HDID_0000169501"/>
</dbReference>
<keyword evidence="1" id="KW-0904">Protein phosphatase</keyword>
<evidence type="ECO:0000256" key="2">
    <source>
        <dbReference type="SAM" id="Phobius"/>
    </source>
</evidence>
<dbReference type="GO" id="GO:0004725">
    <property type="term" value="F:protein tyrosine phosphatase activity"/>
    <property type="evidence" value="ECO:0007669"/>
    <property type="project" value="InterPro"/>
</dbReference>
<evidence type="ECO:0000259" key="4">
    <source>
        <dbReference type="PROSITE" id="PS50055"/>
    </source>
</evidence>
<dbReference type="SUPFAM" id="SSF48726">
    <property type="entry name" value="Immunoglobulin"/>
    <property type="match status" value="1"/>
</dbReference>
<dbReference type="PROSITE" id="PS50853">
    <property type="entry name" value="FN3"/>
    <property type="match status" value="2"/>
</dbReference>
<keyword evidence="2" id="KW-1133">Transmembrane helix</keyword>
<sequence length="845" mass="94508">MLWIFLLLHQFLLLHCPFVHSLPTPIDANSSNVTFAAHLFCTQQYARSGSNISLSCPPVEQIQNESVVLWTGPSFNHSLNSTDALEFGNIKLSLDGLTIYNISLQNQGNYSCFYNGNASLYWSIFVLDIPTLPTTLRLTANNESAISIHWRNKTPVPKSTIYEIRIFGSQNETVNVSAVERRLTIDGLDPYSKYFVSLTPYDKLGAGVETWNESICTDSGVPTATPTLTLDSFTNTSVSLNFSAGEISSIPDGPFTCPGTLSPRKHLNGPFKGYRLTLEALSFKSIINMTVNNQTESYTLNRLLPYTSYRVNLSLSNGRKFGPPKTLNFTTLEGVPEPPSLQVESRSTDSIRVSFSSSDNRGIVLGYYLRWAECSNSSTVDSAETEDSYFDIKGLRNATCYRLAAAARTSVGMGNLSPLTEGFTTCSAFSAPILSNISAISEGIKVSWIFNDAPASPDGNHWFRPCMKSSVGICKDYTFSFSEVNRLWDHEVIFNFTVQTICLPRDCKIDWPCLEVSNLSNILQLDLDHLDEMLFQPSGFGELSDKAIGSIIGSVFVIFLMICCASVVAFIYCRSSRVYKRRGMGLGGIGDDFSGGSGGLDRLDDARTPLVAPKMRRFEDSPHKPIPAEKLAAHVASYHVDDDAGYQTEFDAIEQSVRTSWPTSVARQPDNMAKNRYTNVFAYDHTRVILKNGRKSDYINANYVDGFCRPRAFIAAQGPKDTTFDDFWQMVWDENSNIIVMISNFVERGRRKCDQYWPSSGPQPYGNISVQMLSENYLACYVARVFLVKNVKCKKFAKERIVRHYQYTDWRDFDVPPSPLPVLVFVKTTIKEWTPSRGPIIVHCR</sequence>
<dbReference type="InterPro" id="IPR000242">
    <property type="entry name" value="PTP_cat"/>
</dbReference>
<evidence type="ECO:0000313" key="8">
    <source>
        <dbReference type="Proteomes" id="UP000274504"/>
    </source>
</evidence>
<evidence type="ECO:0000313" key="7">
    <source>
        <dbReference type="EMBL" id="VDL19157.1"/>
    </source>
</evidence>
<name>A0A158QCM4_HYMDI</name>
<feature type="domain" description="Fibronectin type-III" evidence="6">
    <location>
        <begin position="335"/>
        <end position="428"/>
    </location>
</feature>
<feature type="domain" description="Fibronectin type-III" evidence="6">
    <location>
        <begin position="132"/>
        <end position="220"/>
    </location>
</feature>
<dbReference type="AlphaFoldDB" id="A0A158QCM4"/>
<feature type="signal peptide" evidence="3">
    <location>
        <begin position="1"/>
        <end position="21"/>
    </location>
</feature>
<organism evidence="9">
    <name type="scientific">Hymenolepis diminuta</name>
    <name type="common">Rat tapeworm</name>
    <dbReference type="NCBI Taxonomy" id="6216"/>
    <lineage>
        <taxon>Eukaryota</taxon>
        <taxon>Metazoa</taxon>
        <taxon>Spiralia</taxon>
        <taxon>Lophotrochozoa</taxon>
        <taxon>Platyhelminthes</taxon>
        <taxon>Cestoda</taxon>
        <taxon>Eucestoda</taxon>
        <taxon>Cyclophyllidea</taxon>
        <taxon>Hymenolepididae</taxon>
        <taxon>Hymenolepis</taxon>
    </lineage>
</organism>
<dbReference type="InterPro" id="IPR013783">
    <property type="entry name" value="Ig-like_fold"/>
</dbReference>
<dbReference type="CDD" id="cd00063">
    <property type="entry name" value="FN3"/>
    <property type="match status" value="3"/>
</dbReference>
<evidence type="ECO:0000256" key="1">
    <source>
        <dbReference type="ARBA" id="ARBA00022912"/>
    </source>
</evidence>
<dbReference type="InterPro" id="IPR007110">
    <property type="entry name" value="Ig-like_dom"/>
</dbReference>
<dbReference type="SUPFAM" id="SSF49265">
    <property type="entry name" value="Fibronectin type III"/>
    <property type="match status" value="2"/>
</dbReference>
<dbReference type="InterPro" id="IPR029021">
    <property type="entry name" value="Prot-tyrosine_phosphatase-like"/>
</dbReference>
<protein>
    <submittedName>
        <fullName evidence="9">Protein-tyrosine-phosphatase</fullName>
    </submittedName>
</protein>
<gene>
    <name evidence="7" type="ORF">HDID_LOCUS1696</name>
</gene>
<dbReference type="STRING" id="6216.A0A158QCM4"/>
<accession>A0A158QCM4</accession>
<dbReference type="PRINTS" id="PR00700">
    <property type="entry name" value="PRTYPHPHTASE"/>
</dbReference>
<feature type="domain" description="Ig-like" evidence="5">
    <location>
        <begin position="17"/>
        <end position="112"/>
    </location>
</feature>
<dbReference type="SMART" id="SM00194">
    <property type="entry name" value="PTPc"/>
    <property type="match status" value="1"/>
</dbReference>
<keyword evidence="3" id="KW-0732">Signal</keyword>